<keyword evidence="2" id="KW-1185">Reference proteome</keyword>
<reference evidence="2" key="1">
    <citation type="journal article" date="2011" name="PLoS Genet.">
        <title>Genomic analysis of the necrotrophic fungal pathogens Sclerotinia sclerotiorum and Botrytis cinerea.</title>
        <authorList>
            <person name="Amselem J."/>
            <person name="Cuomo C.A."/>
            <person name="van Kan J.A."/>
            <person name="Viaud M."/>
            <person name="Benito E.P."/>
            <person name="Couloux A."/>
            <person name="Coutinho P.M."/>
            <person name="de Vries R.P."/>
            <person name="Dyer P.S."/>
            <person name="Fillinger S."/>
            <person name="Fournier E."/>
            <person name="Gout L."/>
            <person name="Hahn M."/>
            <person name="Kohn L."/>
            <person name="Lapalu N."/>
            <person name="Plummer K.M."/>
            <person name="Pradier J.M."/>
            <person name="Quevillon E."/>
            <person name="Sharon A."/>
            <person name="Simon A."/>
            <person name="ten Have A."/>
            <person name="Tudzynski B."/>
            <person name="Tudzynski P."/>
            <person name="Wincker P."/>
            <person name="Andrew M."/>
            <person name="Anthouard V."/>
            <person name="Beever R.E."/>
            <person name="Beffa R."/>
            <person name="Benoit I."/>
            <person name="Bouzid O."/>
            <person name="Brault B."/>
            <person name="Chen Z."/>
            <person name="Choquer M."/>
            <person name="Collemare J."/>
            <person name="Cotton P."/>
            <person name="Danchin E.G."/>
            <person name="Da Silva C."/>
            <person name="Gautier A."/>
            <person name="Giraud C."/>
            <person name="Giraud T."/>
            <person name="Gonzalez C."/>
            <person name="Grossetete S."/>
            <person name="Guldener U."/>
            <person name="Henrissat B."/>
            <person name="Howlett B.J."/>
            <person name="Kodira C."/>
            <person name="Kretschmer M."/>
            <person name="Lappartient A."/>
            <person name="Leroch M."/>
            <person name="Levis C."/>
            <person name="Mauceli E."/>
            <person name="Neuveglise C."/>
            <person name="Oeser B."/>
            <person name="Pearson M."/>
            <person name="Poulain J."/>
            <person name="Poussereau N."/>
            <person name="Quesneville H."/>
            <person name="Rascle C."/>
            <person name="Schumacher J."/>
            <person name="Segurens B."/>
            <person name="Sexton A."/>
            <person name="Silva E."/>
            <person name="Sirven C."/>
            <person name="Soanes D.M."/>
            <person name="Talbot N.J."/>
            <person name="Templeton M."/>
            <person name="Yandava C."/>
            <person name="Yarden O."/>
            <person name="Zeng Q."/>
            <person name="Rollins J.A."/>
            <person name="Lebrun M.H."/>
            <person name="Dickman M."/>
        </authorList>
    </citation>
    <scope>NUCLEOTIDE SEQUENCE [LARGE SCALE GENOMIC DNA]</scope>
    <source>
        <strain evidence="2">ATCC 18683 / 1980 / Ss-1</strain>
    </source>
</reference>
<dbReference type="GeneID" id="5488341"/>
<dbReference type="InParanoid" id="A7EM48"/>
<evidence type="ECO:0000313" key="2">
    <source>
        <dbReference type="Proteomes" id="UP000001312"/>
    </source>
</evidence>
<evidence type="ECO:0000313" key="1">
    <source>
        <dbReference type="EMBL" id="EDO03914.1"/>
    </source>
</evidence>
<gene>
    <name evidence="1" type="ORF">SS1G_06395</name>
</gene>
<accession>A7EM48</accession>
<protein>
    <submittedName>
        <fullName evidence="1">Uncharacterized protein</fullName>
    </submittedName>
</protein>
<dbReference type="AlphaFoldDB" id="A7EM48"/>
<dbReference type="RefSeq" id="XP_001592156.1">
    <property type="nucleotide sequence ID" value="XM_001592106.1"/>
</dbReference>
<proteinExistence type="predicted"/>
<dbReference type="KEGG" id="ssl:SS1G_06395"/>
<dbReference type="Proteomes" id="UP000001312">
    <property type="component" value="Unassembled WGS sequence"/>
</dbReference>
<dbReference type="EMBL" id="CH476628">
    <property type="protein sequence ID" value="EDO03914.1"/>
    <property type="molecule type" value="Genomic_DNA"/>
</dbReference>
<organism evidence="1 2">
    <name type="scientific">Sclerotinia sclerotiorum (strain ATCC 18683 / 1980 / Ss-1)</name>
    <name type="common">White mold</name>
    <name type="synonym">Whetzelinia sclerotiorum</name>
    <dbReference type="NCBI Taxonomy" id="665079"/>
    <lineage>
        <taxon>Eukaryota</taxon>
        <taxon>Fungi</taxon>
        <taxon>Dikarya</taxon>
        <taxon>Ascomycota</taxon>
        <taxon>Pezizomycotina</taxon>
        <taxon>Leotiomycetes</taxon>
        <taxon>Helotiales</taxon>
        <taxon>Sclerotiniaceae</taxon>
        <taxon>Sclerotinia</taxon>
    </lineage>
</organism>
<sequence>MGVLGSSLLGVGVGVERGIGTEGVFCWVVGGEGGEDEDVDVDVDED</sequence>
<name>A7EM48_SCLS1</name>